<dbReference type="AlphaFoldDB" id="A0A9W6KL70"/>
<protein>
    <recommendedName>
        <fullName evidence="3">HEPN domain-containing protein</fullName>
    </recommendedName>
</protein>
<organism evidence="1 2">
    <name type="scientific">Dactylosporangium matsuzakiense</name>
    <dbReference type="NCBI Taxonomy" id="53360"/>
    <lineage>
        <taxon>Bacteria</taxon>
        <taxon>Bacillati</taxon>
        <taxon>Actinomycetota</taxon>
        <taxon>Actinomycetes</taxon>
        <taxon>Micromonosporales</taxon>
        <taxon>Micromonosporaceae</taxon>
        <taxon>Dactylosporangium</taxon>
    </lineage>
</organism>
<reference evidence="1" key="1">
    <citation type="journal article" date="2014" name="Int. J. Syst. Evol. Microbiol.">
        <title>Complete genome sequence of Corynebacterium casei LMG S-19264T (=DSM 44701T), isolated from a smear-ripened cheese.</title>
        <authorList>
            <consortium name="US DOE Joint Genome Institute (JGI-PGF)"/>
            <person name="Walter F."/>
            <person name="Albersmeier A."/>
            <person name="Kalinowski J."/>
            <person name="Ruckert C."/>
        </authorList>
    </citation>
    <scope>NUCLEOTIDE SEQUENCE</scope>
    <source>
        <strain evidence="1">VKM Ac-1321</strain>
    </source>
</reference>
<reference evidence="1" key="2">
    <citation type="submission" date="2023-01" db="EMBL/GenBank/DDBJ databases">
        <authorList>
            <person name="Sun Q."/>
            <person name="Evtushenko L."/>
        </authorList>
    </citation>
    <scope>NUCLEOTIDE SEQUENCE</scope>
    <source>
        <strain evidence="1">VKM Ac-1321</strain>
    </source>
</reference>
<gene>
    <name evidence="1" type="ORF">GCM10017581_047640</name>
</gene>
<evidence type="ECO:0000313" key="1">
    <source>
        <dbReference type="EMBL" id="GLL03022.1"/>
    </source>
</evidence>
<keyword evidence="2" id="KW-1185">Reference proteome</keyword>
<accession>A0A9W6KL70</accession>
<evidence type="ECO:0000313" key="2">
    <source>
        <dbReference type="Proteomes" id="UP001143480"/>
    </source>
</evidence>
<proteinExistence type="predicted"/>
<name>A0A9W6KL70_9ACTN</name>
<evidence type="ECO:0008006" key="3">
    <source>
        <dbReference type="Google" id="ProtNLM"/>
    </source>
</evidence>
<dbReference type="Proteomes" id="UP001143480">
    <property type="component" value="Unassembled WGS sequence"/>
</dbReference>
<comment type="caution">
    <text evidence="1">The sequence shown here is derived from an EMBL/GenBank/DDBJ whole genome shotgun (WGS) entry which is preliminary data.</text>
</comment>
<sequence length="81" mass="8719">MRPTSGGGHLAVQRAVNAQFGASMGALLRPVNRIRVTRHAVQYPDAETYIDADQVRADLPAAVKLVEAAEQALPHLSVFAR</sequence>
<dbReference type="EMBL" id="BSFP01000028">
    <property type="protein sequence ID" value="GLL03022.1"/>
    <property type="molecule type" value="Genomic_DNA"/>
</dbReference>